<feature type="region of interest" description="Disordered" evidence="1">
    <location>
        <begin position="82"/>
        <end position="108"/>
    </location>
</feature>
<gene>
    <name evidence="2" type="ORF">BSP0115_LOCUS10563</name>
</gene>
<dbReference type="SUPFAM" id="SSF55729">
    <property type="entry name" value="Acyl-CoA N-acyltransferases (Nat)"/>
    <property type="match status" value="1"/>
</dbReference>
<dbReference type="Gene3D" id="3.40.630.30">
    <property type="match status" value="1"/>
</dbReference>
<organism evidence="2">
    <name type="scientific">Bicosoecida sp. CB-2014</name>
    <dbReference type="NCBI Taxonomy" id="1486930"/>
    <lineage>
        <taxon>Eukaryota</taxon>
        <taxon>Sar</taxon>
        <taxon>Stramenopiles</taxon>
        <taxon>Bigyra</taxon>
        <taxon>Opalozoa</taxon>
        <taxon>Bicosoecida</taxon>
    </lineage>
</organism>
<proteinExistence type="predicted"/>
<name>A0A7S1CGH9_9STRA</name>
<dbReference type="AlphaFoldDB" id="A0A7S1CGH9"/>
<reference evidence="2" key="1">
    <citation type="submission" date="2021-01" db="EMBL/GenBank/DDBJ databases">
        <authorList>
            <person name="Corre E."/>
            <person name="Pelletier E."/>
            <person name="Niang G."/>
            <person name="Scheremetjew M."/>
            <person name="Finn R."/>
            <person name="Kale V."/>
            <person name="Holt S."/>
            <person name="Cochrane G."/>
            <person name="Meng A."/>
            <person name="Brown T."/>
            <person name="Cohen L."/>
        </authorList>
    </citation>
    <scope>NUCLEOTIDE SEQUENCE</scope>
    <source>
        <strain evidence="2">Ms1</strain>
    </source>
</reference>
<dbReference type="InterPro" id="IPR016181">
    <property type="entry name" value="Acyl_CoA_acyltransferase"/>
</dbReference>
<sequence length="299" mass="30737">MEGAHTPVHGAEDAVRAASCDHAGGRDVRVRLRHADRSDLETLVALHGAGFVGAHRGVLHDSYLLRRRLTTGESFREEWASALSSSGSGSGGRATGASTGRSDGGRAASAPHLARTTLVLESVGAAGAGTVLGFVAVEPAGRHARRAAPSAATQLRKLYLSDAAPRRRGLGSLLLRAGLLAAAELGGGGRICTAQLDELCASHEARRGGAVGRRRAVASASATEEGAAARRDDGDGEVDGHERVGMSVWCLAGNSSACAFYAACGMRRVADAHKARFGGRSYDYSGFVVDDARAASEAL</sequence>
<accession>A0A7S1CGH9</accession>
<evidence type="ECO:0000313" key="2">
    <source>
        <dbReference type="EMBL" id="CAD8917302.1"/>
    </source>
</evidence>
<protein>
    <submittedName>
        <fullName evidence="2">Uncharacterized protein</fullName>
    </submittedName>
</protein>
<dbReference type="EMBL" id="HBFS01015777">
    <property type="protein sequence ID" value="CAD8917302.1"/>
    <property type="molecule type" value="Transcribed_RNA"/>
</dbReference>
<evidence type="ECO:0000256" key="1">
    <source>
        <dbReference type="SAM" id="MobiDB-lite"/>
    </source>
</evidence>